<evidence type="ECO:0000313" key="19">
    <source>
        <dbReference type="Proteomes" id="UP000295188"/>
    </source>
</evidence>
<evidence type="ECO:0000256" key="5">
    <source>
        <dbReference type="ARBA" id="ARBA00022763"/>
    </source>
</evidence>
<accession>A0A4R3KFV5</accession>
<keyword evidence="6 15" id="KW-0863">Zinc-finger</keyword>
<dbReference type="RefSeq" id="WP_132546876.1">
    <property type="nucleotide sequence ID" value="NZ_SMAA01000001.1"/>
</dbReference>
<proteinExistence type="inferred from homology"/>
<dbReference type="FunFam" id="1.10.8.50:FF:000003">
    <property type="entry name" value="Formamidopyrimidine-DNA glycosylase"/>
    <property type="match status" value="1"/>
</dbReference>
<dbReference type="PANTHER" id="PTHR22993:SF9">
    <property type="entry name" value="FORMAMIDOPYRIMIDINE-DNA GLYCOSYLASE"/>
    <property type="match status" value="1"/>
</dbReference>
<keyword evidence="13 15" id="KW-0326">Glycosidase</keyword>
<dbReference type="GO" id="GO:0034039">
    <property type="term" value="F:8-oxo-7,8-dihydroguanine DNA N-glycosylase activity"/>
    <property type="evidence" value="ECO:0007669"/>
    <property type="project" value="TreeGrafter"/>
</dbReference>
<dbReference type="SMART" id="SM01232">
    <property type="entry name" value="H2TH"/>
    <property type="match status" value="1"/>
</dbReference>
<keyword evidence="9 15" id="KW-0238">DNA-binding</keyword>
<dbReference type="InterPro" id="IPR015886">
    <property type="entry name" value="H2TH_FPG"/>
</dbReference>
<keyword evidence="12 15" id="KW-0511">Multifunctional enzyme</keyword>
<dbReference type="NCBIfam" id="NF002211">
    <property type="entry name" value="PRK01103.1"/>
    <property type="match status" value="1"/>
</dbReference>
<comment type="cofactor">
    <cofactor evidence="15">
        <name>Zn(2+)</name>
        <dbReference type="ChEBI" id="CHEBI:29105"/>
    </cofactor>
    <text evidence="15">Binds 1 zinc ion per subunit.</text>
</comment>
<evidence type="ECO:0000256" key="15">
    <source>
        <dbReference type="HAMAP-Rule" id="MF_00103"/>
    </source>
</evidence>
<evidence type="ECO:0000256" key="12">
    <source>
        <dbReference type="ARBA" id="ARBA00023268"/>
    </source>
</evidence>
<dbReference type="NCBIfam" id="TIGR00577">
    <property type="entry name" value="fpg"/>
    <property type="match status" value="1"/>
</dbReference>
<dbReference type="EC" id="4.2.99.18" evidence="15"/>
<dbReference type="GO" id="GO:0008270">
    <property type="term" value="F:zinc ion binding"/>
    <property type="evidence" value="ECO:0007669"/>
    <property type="project" value="UniProtKB-UniRule"/>
</dbReference>
<feature type="active site" description="Proton donor" evidence="15">
    <location>
        <position position="3"/>
    </location>
</feature>
<keyword evidence="11 15" id="KW-0456">Lyase</keyword>
<dbReference type="SMART" id="SM00898">
    <property type="entry name" value="Fapy_DNA_glyco"/>
    <property type="match status" value="1"/>
</dbReference>
<evidence type="ECO:0000256" key="2">
    <source>
        <dbReference type="ARBA" id="ARBA00009409"/>
    </source>
</evidence>
<dbReference type="Gene3D" id="1.10.8.50">
    <property type="match status" value="1"/>
</dbReference>
<dbReference type="AlphaFoldDB" id="A0A4R3KFV5"/>
<comment type="caution">
    <text evidence="15">Lacks conserved residue(s) required for the propagation of feature annotation.</text>
</comment>
<gene>
    <name evidence="15" type="primary">mutM</name>
    <name evidence="15" type="synonym">fpg</name>
    <name evidence="18" type="ORF">EDC37_10160</name>
</gene>
<comment type="function">
    <text evidence="15">Involved in base excision repair of DNA damaged by oxidation or by mutagenic agents. Acts as DNA glycosylase that recognizes and removes damaged bases. Has a preference for oxidized purines, such as 7,8-dihydro-8-oxoguanine (8-oxoG). Has AP (apurinic/apyrimidinic) lyase activity and introduces nicks in the DNA strand. Cleaves the DNA backbone by beta-delta elimination to generate a single-strand break at the site of the removed base with both 3'- and 5'-phosphates.</text>
</comment>
<comment type="caution">
    <text evidence="18">The sequence shown here is derived from an EMBL/GenBank/DDBJ whole genome shotgun (WGS) entry which is preliminary data.</text>
</comment>
<dbReference type="CDD" id="cd08966">
    <property type="entry name" value="EcFpg-like_N"/>
    <property type="match status" value="1"/>
</dbReference>
<dbReference type="PROSITE" id="PS51068">
    <property type="entry name" value="FPG_CAT"/>
    <property type="match status" value="1"/>
</dbReference>
<evidence type="ECO:0000256" key="11">
    <source>
        <dbReference type="ARBA" id="ARBA00023239"/>
    </source>
</evidence>
<dbReference type="SUPFAM" id="SSF57716">
    <property type="entry name" value="Glucocorticoid receptor-like (DNA-binding domain)"/>
    <property type="match status" value="1"/>
</dbReference>
<feature type="active site" description="Proton donor; for beta-elimination activity" evidence="15">
    <location>
        <position position="59"/>
    </location>
</feature>
<dbReference type="PANTHER" id="PTHR22993">
    <property type="entry name" value="FORMAMIDOPYRIMIDINE-DNA GLYCOSYLASE"/>
    <property type="match status" value="1"/>
</dbReference>
<dbReference type="Proteomes" id="UP000295188">
    <property type="component" value="Unassembled WGS sequence"/>
</dbReference>
<dbReference type="Pfam" id="PF06827">
    <property type="entry name" value="zf-FPG_IleRS"/>
    <property type="match status" value="1"/>
</dbReference>
<dbReference type="PROSITE" id="PS51066">
    <property type="entry name" value="ZF_FPG_2"/>
    <property type="match status" value="1"/>
</dbReference>
<evidence type="ECO:0000256" key="1">
    <source>
        <dbReference type="ARBA" id="ARBA00001668"/>
    </source>
</evidence>
<dbReference type="EC" id="3.2.2.23" evidence="15"/>
<dbReference type="Gene3D" id="3.20.190.10">
    <property type="entry name" value="MutM-like, N-terminal"/>
    <property type="match status" value="1"/>
</dbReference>
<dbReference type="Pfam" id="PF06831">
    <property type="entry name" value="H2TH"/>
    <property type="match status" value="1"/>
</dbReference>
<protein>
    <recommendedName>
        <fullName evidence="15">Formamidopyrimidine-DNA glycosylase</fullName>
        <shortName evidence="15">Fapy-DNA glycosylase</shortName>
        <ecNumber evidence="15">3.2.2.23</ecNumber>
    </recommendedName>
    <alternativeName>
        <fullName evidence="15">DNA-(apurinic or apyrimidinic site) lyase MutM</fullName>
        <shortName evidence="15">AP lyase MutM</shortName>
        <ecNumber evidence="15">4.2.99.18</ecNumber>
    </alternativeName>
</protein>
<keyword evidence="5 15" id="KW-0227">DNA damage</keyword>
<dbReference type="InterPro" id="IPR015887">
    <property type="entry name" value="DNA_glyclase_Znf_dom_DNA_BS"/>
</dbReference>
<comment type="catalytic activity">
    <reaction evidence="1 15">
        <text>Hydrolysis of DNA containing ring-opened 7-methylguanine residues, releasing 2,6-diamino-4-hydroxy-5-(N-methyl)formamidopyrimidine.</text>
        <dbReference type="EC" id="3.2.2.23"/>
    </reaction>
</comment>
<dbReference type="SUPFAM" id="SSF46946">
    <property type="entry name" value="S13-like H2TH domain"/>
    <property type="match status" value="1"/>
</dbReference>
<dbReference type="InterPro" id="IPR000214">
    <property type="entry name" value="Znf_DNA_glyclase/AP_lyase"/>
</dbReference>
<dbReference type="EMBL" id="SMAA01000001">
    <property type="protein sequence ID" value="TCS81889.1"/>
    <property type="molecule type" value="Genomic_DNA"/>
</dbReference>
<keyword evidence="4 15" id="KW-0479">Metal-binding</keyword>
<reference evidence="18 19" key="1">
    <citation type="submission" date="2019-03" db="EMBL/GenBank/DDBJ databases">
        <title>Genomic Encyclopedia of Type Strains, Phase IV (KMG-IV): sequencing the most valuable type-strain genomes for metagenomic binning, comparative biology and taxonomic classification.</title>
        <authorList>
            <person name="Goeker M."/>
        </authorList>
    </citation>
    <scope>NUCLEOTIDE SEQUENCE [LARGE SCALE GENOMIC DNA]</scope>
    <source>
        <strain evidence="18 19">DSM 20467</strain>
    </source>
</reference>
<dbReference type="GO" id="GO:0003690">
    <property type="term" value="F:double-stranded DNA binding"/>
    <property type="evidence" value="ECO:0007669"/>
    <property type="project" value="UniProtKB-ARBA"/>
</dbReference>
<dbReference type="InterPro" id="IPR035937">
    <property type="entry name" value="FPG_N"/>
</dbReference>
<sequence length="276" mass="31510">MPEMPEVETIRRTLAKNILGKRIEHIDILLPRLIKFPEPDLYRQRLTGQKIVKMRREGKYLGMQMENGIMAIFHLRMTGRLCYFKDGQQEDKYAKIIFYLDNGARLIYSDMRTFGTLYAINDKEREKIKGLYELGREPLAKDFTTEYLLAKLKKSNGKIKMFLLNQKNIAGLGNIYTDEALFLAGINPEQICSAISKEKAEKLHNSINQVISAGINDGGTTFRDYVNGEGIKGKHQNNLFVYGQAKKPCKKCGTIIEKIKVGGRGTCFCPKCQKLK</sequence>
<comment type="similarity">
    <text evidence="2 15">Belongs to the FPG family.</text>
</comment>
<comment type="subunit">
    <text evidence="3 15">Monomer.</text>
</comment>
<feature type="domain" description="Formamidopyrimidine-DNA glycosylase catalytic" evidence="17">
    <location>
        <begin position="2"/>
        <end position="115"/>
    </location>
</feature>
<feature type="domain" description="FPG-type" evidence="16">
    <location>
        <begin position="240"/>
        <end position="274"/>
    </location>
</feature>
<dbReference type="GO" id="GO:0006284">
    <property type="term" value="P:base-excision repair"/>
    <property type="evidence" value="ECO:0007669"/>
    <property type="project" value="InterPro"/>
</dbReference>
<keyword evidence="19" id="KW-1185">Reference proteome</keyword>
<evidence type="ECO:0000256" key="4">
    <source>
        <dbReference type="ARBA" id="ARBA00022723"/>
    </source>
</evidence>
<dbReference type="InterPro" id="IPR010979">
    <property type="entry name" value="Ribosomal_uS13-like_H2TH"/>
</dbReference>
<evidence type="ECO:0000256" key="6">
    <source>
        <dbReference type="ARBA" id="ARBA00022771"/>
    </source>
</evidence>
<evidence type="ECO:0000256" key="13">
    <source>
        <dbReference type="ARBA" id="ARBA00023295"/>
    </source>
</evidence>
<dbReference type="InterPro" id="IPR010663">
    <property type="entry name" value="Znf_FPG/IleRS"/>
</dbReference>
<dbReference type="HAMAP" id="MF_00103">
    <property type="entry name" value="Fapy_DNA_glycosyl"/>
    <property type="match status" value="1"/>
</dbReference>
<name>A0A4R3KFV5_9FIRM</name>
<evidence type="ECO:0000256" key="7">
    <source>
        <dbReference type="ARBA" id="ARBA00022801"/>
    </source>
</evidence>
<feature type="active site" description="Proton donor; for delta-elimination activity" evidence="15">
    <location>
        <position position="264"/>
    </location>
</feature>
<feature type="binding site" evidence="15">
    <location>
        <position position="112"/>
    </location>
    <ligand>
        <name>DNA</name>
        <dbReference type="ChEBI" id="CHEBI:16991"/>
    </ligand>
</feature>
<dbReference type="InterPro" id="IPR012319">
    <property type="entry name" value="FPG_cat"/>
</dbReference>
<dbReference type="GO" id="GO:0140078">
    <property type="term" value="F:class I DNA-(apurinic or apyrimidinic site) endonuclease activity"/>
    <property type="evidence" value="ECO:0007669"/>
    <property type="project" value="UniProtKB-EC"/>
</dbReference>
<comment type="catalytic activity">
    <reaction evidence="14 15">
        <text>2'-deoxyribonucleotide-(2'-deoxyribose 5'-phosphate)-2'-deoxyribonucleotide-DNA = a 3'-end 2'-deoxyribonucleotide-(2,3-dehydro-2,3-deoxyribose 5'-phosphate)-DNA + a 5'-end 5'-phospho-2'-deoxyribonucleoside-DNA + H(+)</text>
        <dbReference type="Rhea" id="RHEA:66592"/>
        <dbReference type="Rhea" id="RHEA-COMP:13180"/>
        <dbReference type="Rhea" id="RHEA-COMP:16897"/>
        <dbReference type="Rhea" id="RHEA-COMP:17067"/>
        <dbReference type="ChEBI" id="CHEBI:15378"/>
        <dbReference type="ChEBI" id="CHEBI:136412"/>
        <dbReference type="ChEBI" id="CHEBI:157695"/>
        <dbReference type="ChEBI" id="CHEBI:167181"/>
        <dbReference type="EC" id="4.2.99.18"/>
    </reaction>
</comment>
<evidence type="ECO:0000256" key="14">
    <source>
        <dbReference type="ARBA" id="ARBA00044632"/>
    </source>
</evidence>
<keyword evidence="10 15" id="KW-0234">DNA repair</keyword>
<organism evidence="18 19">
    <name type="scientific">Pectinatus cerevisiiphilus</name>
    <dbReference type="NCBI Taxonomy" id="86956"/>
    <lineage>
        <taxon>Bacteria</taxon>
        <taxon>Bacillati</taxon>
        <taxon>Bacillota</taxon>
        <taxon>Negativicutes</taxon>
        <taxon>Selenomonadales</taxon>
        <taxon>Selenomonadaceae</taxon>
        <taxon>Pectinatus</taxon>
    </lineage>
</organism>
<dbReference type="OrthoDB" id="9800855at2"/>
<dbReference type="Pfam" id="PF01149">
    <property type="entry name" value="Fapy_DNA_glyco"/>
    <property type="match status" value="1"/>
</dbReference>
<dbReference type="SUPFAM" id="SSF81624">
    <property type="entry name" value="N-terminal domain of MutM-like DNA repair proteins"/>
    <property type="match status" value="1"/>
</dbReference>
<evidence type="ECO:0000256" key="8">
    <source>
        <dbReference type="ARBA" id="ARBA00022833"/>
    </source>
</evidence>
<evidence type="ECO:0000256" key="9">
    <source>
        <dbReference type="ARBA" id="ARBA00023125"/>
    </source>
</evidence>
<dbReference type="InterPro" id="IPR020629">
    <property type="entry name" value="FPG_Glyclase"/>
</dbReference>
<feature type="active site" description="Schiff-base intermediate with DNA" evidence="15">
    <location>
        <position position="2"/>
    </location>
</feature>
<keyword evidence="8 15" id="KW-0862">Zinc</keyword>
<evidence type="ECO:0000256" key="10">
    <source>
        <dbReference type="ARBA" id="ARBA00023204"/>
    </source>
</evidence>
<keyword evidence="7 15" id="KW-0378">Hydrolase</keyword>
<evidence type="ECO:0000256" key="3">
    <source>
        <dbReference type="ARBA" id="ARBA00011245"/>
    </source>
</evidence>
<dbReference type="GO" id="GO:0003684">
    <property type="term" value="F:damaged DNA binding"/>
    <property type="evidence" value="ECO:0007669"/>
    <property type="project" value="InterPro"/>
</dbReference>
<evidence type="ECO:0000259" key="16">
    <source>
        <dbReference type="PROSITE" id="PS51066"/>
    </source>
</evidence>
<dbReference type="PROSITE" id="PS01242">
    <property type="entry name" value="ZF_FPG_1"/>
    <property type="match status" value="1"/>
</dbReference>
<evidence type="ECO:0000313" key="18">
    <source>
        <dbReference type="EMBL" id="TCS81889.1"/>
    </source>
</evidence>
<evidence type="ECO:0000259" key="17">
    <source>
        <dbReference type="PROSITE" id="PS51068"/>
    </source>
</evidence>